<keyword evidence="2" id="KW-0418">Kinase</keyword>
<sequence length="191" mass="21227">MAVNSNNNIIILSNEQLLMEEDFIDMDISSSSTTTTSFLSFNNTSSSEAAAASPPHQREFEFQMSINTPQREALTSPADELFYKGNLLPLHLPPRLQMVQKLLGNSETEFSNQTATSTPFESCNISPATSCYVSGELNPDDYFFECSNGFVQPHQKKSWARKLKLTSKLKALELTSSLSSPNQNVLHRSHA</sequence>
<evidence type="ECO:0000313" key="1">
    <source>
        <dbReference type="Proteomes" id="UP001515500"/>
    </source>
</evidence>
<dbReference type="GO" id="GO:0016301">
    <property type="term" value="F:kinase activity"/>
    <property type="evidence" value="ECO:0007669"/>
    <property type="project" value="UniProtKB-KW"/>
</dbReference>
<dbReference type="GeneID" id="120265340"/>
<dbReference type="GO" id="GO:0019210">
    <property type="term" value="F:kinase inhibitor activity"/>
    <property type="evidence" value="ECO:0007669"/>
    <property type="project" value="InterPro"/>
</dbReference>
<gene>
    <name evidence="2" type="primary">LOC120265340</name>
</gene>
<dbReference type="InterPro" id="IPR039620">
    <property type="entry name" value="BKI1/MAKR1/3/4"/>
</dbReference>
<dbReference type="AlphaFoldDB" id="A0AB40BPT1"/>
<reference evidence="2" key="1">
    <citation type="submission" date="2025-08" db="UniProtKB">
        <authorList>
            <consortium name="RefSeq"/>
        </authorList>
    </citation>
    <scope>IDENTIFICATION</scope>
</reference>
<accession>A0AB40BPT1</accession>
<dbReference type="PANTHER" id="PTHR33312">
    <property type="entry name" value="MEMBRANE-ASSOCIATED KINASE REGULATOR 4-RELATED"/>
    <property type="match status" value="1"/>
</dbReference>
<dbReference type="GO" id="GO:0005886">
    <property type="term" value="C:plasma membrane"/>
    <property type="evidence" value="ECO:0007669"/>
    <property type="project" value="InterPro"/>
</dbReference>
<organism evidence="1 2">
    <name type="scientific">Dioscorea cayennensis subsp. rotundata</name>
    <name type="common">White Guinea yam</name>
    <name type="synonym">Dioscorea rotundata</name>
    <dbReference type="NCBI Taxonomy" id="55577"/>
    <lineage>
        <taxon>Eukaryota</taxon>
        <taxon>Viridiplantae</taxon>
        <taxon>Streptophyta</taxon>
        <taxon>Embryophyta</taxon>
        <taxon>Tracheophyta</taxon>
        <taxon>Spermatophyta</taxon>
        <taxon>Magnoliopsida</taxon>
        <taxon>Liliopsida</taxon>
        <taxon>Dioscoreales</taxon>
        <taxon>Dioscoreaceae</taxon>
        <taxon>Dioscorea</taxon>
    </lineage>
</organism>
<name>A0AB40BPT1_DIOCR</name>
<keyword evidence="2" id="KW-0808">Transferase</keyword>
<keyword evidence="1" id="KW-1185">Reference proteome</keyword>
<proteinExistence type="predicted"/>
<protein>
    <submittedName>
        <fullName evidence="2">Probable membrane-associated kinase regulator 4</fullName>
    </submittedName>
</protein>
<evidence type="ECO:0000313" key="2">
    <source>
        <dbReference type="RefSeq" id="XP_039129144.1"/>
    </source>
</evidence>
<dbReference type="PANTHER" id="PTHR33312:SF21">
    <property type="entry name" value="MEMBRANE-ASSOCIATED KINASE REGULATOR 3-RELATED"/>
    <property type="match status" value="1"/>
</dbReference>
<dbReference type="RefSeq" id="XP_039129144.1">
    <property type="nucleotide sequence ID" value="XM_039273210.1"/>
</dbReference>
<dbReference type="Proteomes" id="UP001515500">
    <property type="component" value="Chromosome 7"/>
</dbReference>